<keyword evidence="1" id="KW-0547">Nucleotide-binding</keyword>
<dbReference type="AlphaFoldDB" id="A0A8J6PUW2"/>
<dbReference type="EMBL" id="JACVXD010000002">
    <property type="protein sequence ID" value="MBD0823261.1"/>
    <property type="molecule type" value="Genomic_DNA"/>
</dbReference>
<evidence type="ECO:0000313" key="5">
    <source>
        <dbReference type="EMBL" id="MBD0823261.1"/>
    </source>
</evidence>
<dbReference type="GO" id="GO:0006298">
    <property type="term" value="P:mismatch repair"/>
    <property type="evidence" value="ECO:0007669"/>
    <property type="project" value="InterPro"/>
</dbReference>
<dbReference type="Pfam" id="PF05192">
    <property type="entry name" value="MutS_III"/>
    <property type="match status" value="1"/>
</dbReference>
<evidence type="ECO:0000256" key="2">
    <source>
        <dbReference type="ARBA" id="ARBA00022840"/>
    </source>
</evidence>
<reference evidence="5 6" key="1">
    <citation type="journal article" date="2018" name="J. Microbiol.">
        <title>Aestuariibaculum marinum sp. nov., a marine bacterium isolated from seawater in South Korea.</title>
        <authorList>
            <person name="Choi J."/>
            <person name="Lee D."/>
            <person name="Jang J.H."/>
            <person name="Cha S."/>
            <person name="Seo T."/>
        </authorList>
    </citation>
    <scope>NUCLEOTIDE SEQUENCE [LARGE SCALE GENOMIC DNA]</scope>
    <source>
        <strain evidence="5 6">IP7</strain>
    </source>
</reference>
<dbReference type="SUPFAM" id="SSF48334">
    <property type="entry name" value="DNA repair protein MutS, domain III"/>
    <property type="match status" value="1"/>
</dbReference>
<dbReference type="Gene3D" id="3.40.50.300">
    <property type="entry name" value="P-loop containing nucleotide triphosphate hydrolases"/>
    <property type="match status" value="1"/>
</dbReference>
<proteinExistence type="predicted"/>
<dbReference type="InterPro" id="IPR036187">
    <property type="entry name" value="DNA_mismatch_repair_MutS_sf"/>
</dbReference>
<evidence type="ECO:0000256" key="3">
    <source>
        <dbReference type="ARBA" id="ARBA00023125"/>
    </source>
</evidence>
<sequence>MTEFELDKQTKKDLGIFSNSRNTNSILSFYDETKTLGGKNFLIDLMNNPIADINKLNQRTELIKFLADTDFDLKLNYSQLDYIEHYKRLGIAPLPNTRLDALFQDLSYRIKPTNDYYIIKTGIQHLINLLVELKVKMVSLNKNNLPNELNSYQEYILEIINNHDFKPIYNKSTIKKPLKTNKLDNLFRKKYKNEISKIIEIVYSLDAFVSIAKISKLKNLAFPTYSNSKVSCLYVEDLYHPLLEKAIPNTINIKSPTNLCFLTGPNMAGKSTFLKSVGLSIYLAHIGFPIPATKMTTSIYNGIITTINLSDDINLGHSHFYSEVNRIKETLIKIKQKKNLFIIFDELFRGTNVKDAFDGSLLITKSFANISESTFFISTHVTEVAEKLINNKNIKFKYFDSELNNDIPNYNYKLKNGISNERLGMHILKKEKIMELLETLTNN</sequence>
<dbReference type="InterPro" id="IPR045076">
    <property type="entry name" value="MutS"/>
</dbReference>
<organism evidence="5 6">
    <name type="scientific">Aestuariibaculum marinum</name>
    <dbReference type="NCBI Taxonomy" id="2683592"/>
    <lineage>
        <taxon>Bacteria</taxon>
        <taxon>Pseudomonadati</taxon>
        <taxon>Bacteroidota</taxon>
        <taxon>Flavobacteriia</taxon>
        <taxon>Flavobacteriales</taxon>
        <taxon>Flavobacteriaceae</taxon>
    </lineage>
</organism>
<dbReference type="GO" id="GO:0005524">
    <property type="term" value="F:ATP binding"/>
    <property type="evidence" value="ECO:0007669"/>
    <property type="project" value="UniProtKB-KW"/>
</dbReference>
<accession>A0A8J6PUW2</accession>
<keyword evidence="3" id="KW-0238">DNA-binding</keyword>
<evidence type="ECO:0000256" key="1">
    <source>
        <dbReference type="ARBA" id="ARBA00022741"/>
    </source>
</evidence>
<dbReference type="Gene3D" id="1.10.1420.10">
    <property type="match status" value="1"/>
</dbReference>
<gene>
    <name evidence="5" type="ORF">ICJ85_04440</name>
</gene>
<dbReference type="Pfam" id="PF00488">
    <property type="entry name" value="MutS_V"/>
    <property type="match status" value="1"/>
</dbReference>
<dbReference type="GO" id="GO:0030983">
    <property type="term" value="F:mismatched DNA binding"/>
    <property type="evidence" value="ECO:0007669"/>
    <property type="project" value="InterPro"/>
</dbReference>
<name>A0A8J6PUW2_9FLAO</name>
<dbReference type="PANTHER" id="PTHR11361:SF99">
    <property type="entry name" value="DNA MISMATCH REPAIR PROTEIN"/>
    <property type="match status" value="1"/>
</dbReference>
<dbReference type="Proteomes" id="UP000621516">
    <property type="component" value="Unassembled WGS sequence"/>
</dbReference>
<dbReference type="SMART" id="SM00534">
    <property type="entry name" value="MUTSac"/>
    <property type="match status" value="1"/>
</dbReference>
<dbReference type="GO" id="GO:0140664">
    <property type="term" value="F:ATP-dependent DNA damage sensor activity"/>
    <property type="evidence" value="ECO:0007669"/>
    <property type="project" value="InterPro"/>
</dbReference>
<dbReference type="InterPro" id="IPR027417">
    <property type="entry name" value="P-loop_NTPase"/>
</dbReference>
<evidence type="ECO:0000259" key="4">
    <source>
        <dbReference type="SMART" id="SM00534"/>
    </source>
</evidence>
<protein>
    <recommendedName>
        <fullName evidence="4">DNA mismatch repair proteins mutS family domain-containing protein</fullName>
    </recommendedName>
</protein>
<dbReference type="RefSeq" id="WP_188222579.1">
    <property type="nucleotide sequence ID" value="NZ_JACVXD010000002.1"/>
</dbReference>
<comment type="caution">
    <text evidence="5">The sequence shown here is derived from an EMBL/GenBank/DDBJ whole genome shotgun (WGS) entry which is preliminary data.</text>
</comment>
<dbReference type="InterPro" id="IPR000432">
    <property type="entry name" value="DNA_mismatch_repair_MutS_C"/>
</dbReference>
<dbReference type="SUPFAM" id="SSF52540">
    <property type="entry name" value="P-loop containing nucleoside triphosphate hydrolases"/>
    <property type="match status" value="1"/>
</dbReference>
<dbReference type="InterPro" id="IPR007696">
    <property type="entry name" value="DNA_mismatch_repair_MutS_core"/>
</dbReference>
<keyword evidence="2" id="KW-0067">ATP-binding</keyword>
<feature type="domain" description="DNA mismatch repair proteins mutS family" evidence="4">
    <location>
        <begin position="257"/>
        <end position="435"/>
    </location>
</feature>
<evidence type="ECO:0000313" key="6">
    <source>
        <dbReference type="Proteomes" id="UP000621516"/>
    </source>
</evidence>
<keyword evidence="6" id="KW-1185">Reference proteome</keyword>
<dbReference type="PANTHER" id="PTHR11361">
    <property type="entry name" value="DNA MISMATCH REPAIR PROTEIN MUTS FAMILY MEMBER"/>
    <property type="match status" value="1"/>
</dbReference>